<proteinExistence type="predicted"/>
<feature type="compositionally biased region" description="Basic and acidic residues" evidence="1">
    <location>
        <begin position="34"/>
        <end position="46"/>
    </location>
</feature>
<dbReference type="Proteomes" id="UP000003779">
    <property type="component" value="Chromosome"/>
</dbReference>
<reference evidence="3" key="2">
    <citation type="submission" date="2012-08" db="EMBL/GenBank/DDBJ databases">
        <title>Whole-genome sequence of Nocardiopsis alba strain ATCC BAA-2165 associated with honeybees.</title>
        <authorList>
            <person name="Qiao J."/>
            <person name="Chen L."/>
            <person name="Li Y."/>
            <person name="Wang J."/>
            <person name="Zhang W."/>
            <person name="Chen S."/>
        </authorList>
    </citation>
    <scope>NUCLEOTIDE SEQUENCE [LARGE SCALE GENOMIC DNA]</scope>
    <source>
        <strain evidence="3">ATCC BAA-2165 / BE74</strain>
    </source>
</reference>
<dbReference type="STRING" id="1205910.B005_3054"/>
<dbReference type="PATRIC" id="fig|1205910.3.peg.2883"/>
<evidence type="ECO:0000313" key="3">
    <source>
        <dbReference type="Proteomes" id="UP000003779"/>
    </source>
</evidence>
<feature type="region of interest" description="Disordered" evidence="1">
    <location>
        <begin position="1"/>
        <end position="137"/>
    </location>
</feature>
<dbReference type="EMBL" id="CP003788">
    <property type="protein sequence ID" value="AFR06107.1"/>
    <property type="molecule type" value="Genomic_DNA"/>
</dbReference>
<dbReference type="HOGENOM" id="CLU_1863080_0_0_11"/>
<evidence type="ECO:0000313" key="2">
    <source>
        <dbReference type="EMBL" id="AFR06107.1"/>
    </source>
</evidence>
<name>J7L6N9_NOCAA</name>
<evidence type="ECO:0000256" key="1">
    <source>
        <dbReference type="SAM" id="MobiDB-lite"/>
    </source>
</evidence>
<protein>
    <submittedName>
        <fullName evidence="2">Uncharacterized protein</fullName>
    </submittedName>
</protein>
<sequence length="137" mass="14376">MERPGLGDGELACHASSLPVGRAGRARNGAASPDRQDARKRGDRRGSLRSPGGHHELGSPDGTGITGVEVLRKGVFPDSDRSLYKARATKGRSARSHPEQHGGAAPSWVPPRRAFVEDRDRATGPGAGQPDDLKPGS</sequence>
<feature type="compositionally biased region" description="Low complexity" evidence="1">
    <location>
        <begin position="21"/>
        <end position="31"/>
    </location>
</feature>
<accession>J7L6N9</accession>
<reference evidence="2 3" key="1">
    <citation type="journal article" date="2012" name="J. Bacteriol.">
        <title>Whole-Genome Sequence of Nocardiopsis alba Strain ATCC BAA-2165, Associated with Honeybees.</title>
        <authorList>
            <person name="Qiao J."/>
            <person name="Chen L."/>
            <person name="Li Y."/>
            <person name="Wang J."/>
            <person name="Zhang W."/>
            <person name="Chen S."/>
        </authorList>
    </citation>
    <scope>NUCLEOTIDE SEQUENCE [LARGE SCALE GENOMIC DNA]</scope>
    <source>
        <strain evidence="3">ATCC BAA-2165 / BE74</strain>
    </source>
</reference>
<dbReference type="KEGG" id="nal:B005_3054"/>
<dbReference type="AlphaFoldDB" id="J7L6N9"/>
<organism evidence="2 3">
    <name type="scientific">Nocardiopsis alba (strain ATCC BAA-2165 / BE74)</name>
    <dbReference type="NCBI Taxonomy" id="1205910"/>
    <lineage>
        <taxon>Bacteria</taxon>
        <taxon>Bacillati</taxon>
        <taxon>Actinomycetota</taxon>
        <taxon>Actinomycetes</taxon>
        <taxon>Streptosporangiales</taxon>
        <taxon>Nocardiopsidaceae</taxon>
        <taxon>Nocardiopsis</taxon>
    </lineage>
</organism>
<gene>
    <name evidence="2" type="ordered locus">B005_3054</name>
</gene>